<dbReference type="Pfam" id="PF00239">
    <property type="entry name" value="Resolvase"/>
    <property type="match status" value="1"/>
</dbReference>
<dbReference type="Gene3D" id="3.40.50.1390">
    <property type="entry name" value="Resolvase, N-terminal catalytic domain"/>
    <property type="match status" value="1"/>
</dbReference>
<name>A0A4Y1YTA9_9PROT</name>
<keyword evidence="10" id="KW-1185">Reference proteome</keyword>
<evidence type="ECO:0000256" key="3">
    <source>
        <dbReference type="ARBA" id="ARBA00023100"/>
    </source>
</evidence>
<evidence type="ECO:0000313" key="9">
    <source>
        <dbReference type="EMBL" id="BBL36015.1"/>
    </source>
</evidence>
<dbReference type="InterPro" id="IPR050639">
    <property type="entry name" value="SSR_resolvase"/>
</dbReference>
<evidence type="ECO:0000256" key="1">
    <source>
        <dbReference type="ARBA" id="ARBA00009913"/>
    </source>
</evidence>
<feature type="domain" description="Resolvase/invertase-type recombinase catalytic" evidence="8">
    <location>
        <begin position="1"/>
        <end position="134"/>
    </location>
</feature>
<evidence type="ECO:0000256" key="4">
    <source>
        <dbReference type="ARBA" id="ARBA00023125"/>
    </source>
</evidence>
<keyword evidence="5" id="KW-0233">DNA recombination</keyword>
<keyword evidence="2" id="KW-0229">DNA integration</keyword>
<dbReference type="InterPro" id="IPR036162">
    <property type="entry name" value="Resolvase-like_N_sf"/>
</dbReference>
<feature type="active site" description="O-(5'-phospho-DNA)-serine intermediate" evidence="6 7">
    <location>
        <position position="9"/>
    </location>
</feature>
<dbReference type="InterPro" id="IPR009057">
    <property type="entry name" value="Homeodomain-like_sf"/>
</dbReference>
<dbReference type="PANTHER" id="PTHR30461:SF2">
    <property type="entry name" value="SERINE RECOMBINASE PINE-RELATED"/>
    <property type="match status" value="1"/>
</dbReference>
<evidence type="ECO:0000256" key="2">
    <source>
        <dbReference type="ARBA" id="ARBA00022908"/>
    </source>
</evidence>
<dbReference type="PROSITE" id="PS51736">
    <property type="entry name" value="RECOMBINASES_3"/>
    <property type="match status" value="1"/>
</dbReference>
<dbReference type="InterPro" id="IPR006119">
    <property type="entry name" value="Resolv_N"/>
</dbReference>
<dbReference type="EMBL" id="AP019756">
    <property type="protein sequence ID" value="BBL36015.1"/>
    <property type="molecule type" value="Genomic_DNA"/>
</dbReference>
<evidence type="ECO:0000259" key="8">
    <source>
        <dbReference type="PROSITE" id="PS51736"/>
    </source>
</evidence>
<keyword evidence="9" id="KW-0614">Plasmid</keyword>
<reference evidence="9 10" key="1">
    <citation type="submission" date="2019-06" db="EMBL/GenBank/DDBJ databases">
        <title>Nitrosomonas stercoris KYUHI-S whole genome shotgun sequence.</title>
        <authorList>
            <person name="Nakagawa T."/>
            <person name="Tsuchiya Y."/>
            <person name="Takahashi R."/>
        </authorList>
    </citation>
    <scope>NUCLEOTIDE SEQUENCE [LARGE SCALE GENOMIC DNA]</scope>
    <source>
        <strain evidence="9 10">KYUHI-S</strain>
        <plasmid evidence="10">1 dna</plasmid>
    </source>
</reference>
<dbReference type="SMART" id="SM00857">
    <property type="entry name" value="Resolvase"/>
    <property type="match status" value="1"/>
</dbReference>
<dbReference type="SUPFAM" id="SSF46689">
    <property type="entry name" value="Homeodomain-like"/>
    <property type="match status" value="1"/>
</dbReference>
<evidence type="ECO:0000313" key="10">
    <source>
        <dbReference type="Proteomes" id="UP000316473"/>
    </source>
</evidence>
<dbReference type="GO" id="GO:0000150">
    <property type="term" value="F:DNA strand exchange activity"/>
    <property type="evidence" value="ECO:0007669"/>
    <property type="project" value="UniProtKB-KW"/>
</dbReference>
<evidence type="ECO:0000256" key="5">
    <source>
        <dbReference type="ARBA" id="ARBA00023172"/>
    </source>
</evidence>
<dbReference type="SUPFAM" id="SSF53041">
    <property type="entry name" value="Resolvase-like"/>
    <property type="match status" value="1"/>
</dbReference>
<accession>A0A4Y1YTA9</accession>
<dbReference type="Proteomes" id="UP000316473">
    <property type="component" value="Plasmid plasmid 1"/>
</dbReference>
<gene>
    <name evidence="9" type="ORF">Nstercoris_02294</name>
</gene>
<dbReference type="PANTHER" id="PTHR30461">
    <property type="entry name" value="DNA-INVERTASE FROM LAMBDOID PROPHAGE"/>
    <property type="match status" value="1"/>
</dbReference>
<dbReference type="Pfam" id="PF13384">
    <property type="entry name" value="HTH_23"/>
    <property type="match status" value="1"/>
</dbReference>
<evidence type="ECO:0000256" key="7">
    <source>
        <dbReference type="PROSITE-ProRule" id="PRU10137"/>
    </source>
</evidence>
<dbReference type="FunFam" id="3.40.50.1390:FF:000001">
    <property type="entry name" value="DNA recombinase"/>
    <property type="match status" value="1"/>
</dbReference>
<dbReference type="GO" id="GO:0003677">
    <property type="term" value="F:DNA binding"/>
    <property type="evidence" value="ECO:0007669"/>
    <property type="project" value="UniProtKB-KW"/>
</dbReference>
<dbReference type="InterPro" id="IPR006118">
    <property type="entry name" value="Recombinase_CS"/>
</dbReference>
<sequence length="191" mass="21344">MLIGYARVSTDDQNLDLQRDALKGVGCERIFEDTVSGTKVDRIGLAALMNVLRTGDTVVIWRLDRLGRSLKNLIQLVEHLETLRVGLRSLQENIDTTSSGGRLVFHLFGALAEFERSLIRERTQAGLLAARARGRMGGRPKRLDPTKRALALRLHHERSHTIEEICSMMGISKSTLYNYLDEANSDVIGMA</sequence>
<protein>
    <submittedName>
        <fullName evidence="9">DNA-invertase hin</fullName>
    </submittedName>
</protein>
<dbReference type="PROSITE" id="PS00397">
    <property type="entry name" value="RECOMBINASES_1"/>
    <property type="match status" value="1"/>
</dbReference>
<comment type="similarity">
    <text evidence="1">Belongs to the site-specific recombinase resolvase family.</text>
</comment>
<dbReference type="KEGG" id="nst:Nstercoris_02294"/>
<geneLocation type="plasmid" evidence="10">
    <name>1 dna</name>
</geneLocation>
<dbReference type="Gene3D" id="1.10.10.60">
    <property type="entry name" value="Homeodomain-like"/>
    <property type="match status" value="1"/>
</dbReference>
<organism evidence="9 10">
    <name type="scientific">Nitrosomonas stercoris</name>
    <dbReference type="NCBI Taxonomy" id="1444684"/>
    <lineage>
        <taxon>Bacteria</taxon>
        <taxon>Pseudomonadati</taxon>
        <taxon>Pseudomonadota</taxon>
        <taxon>Betaproteobacteria</taxon>
        <taxon>Nitrosomonadales</taxon>
        <taxon>Nitrosomonadaceae</taxon>
        <taxon>Nitrosomonas</taxon>
    </lineage>
</organism>
<keyword evidence="4" id="KW-0238">DNA-binding</keyword>
<dbReference type="GO" id="GO:0015074">
    <property type="term" value="P:DNA integration"/>
    <property type="evidence" value="ECO:0007669"/>
    <property type="project" value="UniProtKB-KW"/>
</dbReference>
<dbReference type="PROSITE" id="PS00398">
    <property type="entry name" value="RECOMBINASES_2"/>
    <property type="match status" value="1"/>
</dbReference>
<dbReference type="CDD" id="cd03768">
    <property type="entry name" value="SR_ResInv"/>
    <property type="match status" value="1"/>
</dbReference>
<keyword evidence="3" id="KW-0230">DNA invertase</keyword>
<evidence type="ECO:0000256" key="6">
    <source>
        <dbReference type="PIRSR" id="PIRSR606118-50"/>
    </source>
</evidence>
<dbReference type="AlphaFoldDB" id="A0A4Y1YTA9"/>
<proteinExistence type="inferred from homology"/>